<organism evidence="11 12">
    <name type="scientific">Heliocybe sulcata</name>
    <dbReference type="NCBI Taxonomy" id="5364"/>
    <lineage>
        <taxon>Eukaryota</taxon>
        <taxon>Fungi</taxon>
        <taxon>Dikarya</taxon>
        <taxon>Basidiomycota</taxon>
        <taxon>Agaricomycotina</taxon>
        <taxon>Agaricomycetes</taxon>
        <taxon>Gloeophyllales</taxon>
        <taxon>Gloeophyllaceae</taxon>
        <taxon>Heliocybe</taxon>
    </lineage>
</organism>
<dbReference type="InterPro" id="IPR001680">
    <property type="entry name" value="WD40_rpt"/>
</dbReference>
<dbReference type="STRING" id="5364.A0A5C3NFG8"/>
<evidence type="ECO:0000256" key="5">
    <source>
        <dbReference type="ARBA" id="ARBA00022737"/>
    </source>
</evidence>
<evidence type="ECO:0000256" key="9">
    <source>
        <dbReference type="SAM" id="MobiDB-lite"/>
    </source>
</evidence>
<keyword evidence="7" id="KW-0539">Nucleus</keyword>
<keyword evidence="12" id="KW-1185">Reference proteome</keyword>
<feature type="repeat" description="WD" evidence="8">
    <location>
        <begin position="123"/>
        <end position="165"/>
    </location>
</feature>
<dbReference type="InterPro" id="IPR057644">
    <property type="entry name" value="Beta-prop_WDR75_2nd"/>
</dbReference>
<proteinExistence type="predicted"/>
<dbReference type="Proteomes" id="UP000305948">
    <property type="component" value="Unassembled WGS sequence"/>
</dbReference>
<accession>A0A5C3NFG8</accession>
<evidence type="ECO:0000256" key="8">
    <source>
        <dbReference type="PROSITE-ProRule" id="PRU00221"/>
    </source>
</evidence>
<feature type="region of interest" description="Disordered" evidence="9">
    <location>
        <begin position="837"/>
        <end position="863"/>
    </location>
</feature>
<dbReference type="InterPro" id="IPR015943">
    <property type="entry name" value="WD40/YVTN_repeat-like_dom_sf"/>
</dbReference>
<evidence type="ECO:0000256" key="3">
    <source>
        <dbReference type="ARBA" id="ARBA00022552"/>
    </source>
</evidence>
<keyword evidence="4 8" id="KW-0853">WD repeat</keyword>
<feature type="compositionally biased region" description="Acidic residues" evidence="9">
    <location>
        <begin position="846"/>
        <end position="863"/>
    </location>
</feature>
<evidence type="ECO:0000256" key="7">
    <source>
        <dbReference type="ARBA" id="ARBA00023242"/>
    </source>
</evidence>
<gene>
    <name evidence="11" type="ORF">OE88DRAFT_42586</name>
</gene>
<feature type="domain" description="WD repeat-containing protein 75 second beta-propeller" evidence="10">
    <location>
        <begin position="424"/>
        <end position="704"/>
    </location>
</feature>
<keyword evidence="2" id="KW-0690">Ribosome biogenesis</keyword>
<name>A0A5C3NFG8_9AGAM</name>
<dbReference type="GO" id="GO:0003723">
    <property type="term" value="F:RNA binding"/>
    <property type="evidence" value="ECO:0007669"/>
    <property type="project" value="InterPro"/>
</dbReference>
<dbReference type="EMBL" id="ML213503">
    <property type="protein sequence ID" value="TFK56639.1"/>
    <property type="molecule type" value="Genomic_DNA"/>
</dbReference>
<evidence type="ECO:0000256" key="1">
    <source>
        <dbReference type="ARBA" id="ARBA00004604"/>
    </source>
</evidence>
<feature type="region of interest" description="Disordered" evidence="9">
    <location>
        <begin position="941"/>
        <end position="971"/>
    </location>
</feature>
<dbReference type="PANTHER" id="PTHR44215">
    <property type="entry name" value="WD REPEAT-CONTAINING PROTEIN 75"/>
    <property type="match status" value="1"/>
</dbReference>
<evidence type="ECO:0000256" key="4">
    <source>
        <dbReference type="ARBA" id="ARBA00022574"/>
    </source>
</evidence>
<protein>
    <submittedName>
        <fullName evidence="11">WD40 repeat-like protein</fullName>
    </submittedName>
</protein>
<dbReference type="GO" id="GO:0032040">
    <property type="term" value="C:small-subunit processome"/>
    <property type="evidence" value="ECO:0007669"/>
    <property type="project" value="InterPro"/>
</dbReference>
<sequence length="971" mass="105980">MAATKGKKSATAQSRQLNPSPAKPTRTPKLKKGKAKEDAGTEAANIVNGWEDPTELEENTPWSWTSLTDSWASRHTSIFTKDGSYFFSVVGSGVKIYSAVNGQVVSTLSASASGSSASKSSGRDGHTDVITGAIISPRNPFQLITASLDGCIKVWDYLEADLLQTIDLGQPILHLCAHGNFQDSVFVAVARPGKKKNADPGSKDDNAAVLRVSLKPSTATATNPRQKSSEIVAVGKTRSTCGLAVSSSGQWLVAVAGHKAYVAQTSSLKSGFTKFVSPEALTCLAFHPSEEYFATGDAKGNIRLWYCLNEDIIRSQSAVGVEKKAQTTTLHCGGEESVLVIWQLHTGKKEFVPRVGSPILSIAVHRTKDQEEQYLLGLTDASFVLIDAGALKITKSFSRIKLDSSLPPGEQTLPISPPLAYHSQSSSLMLPSSHPSSLQAYSPSQHQILLELEISPSNRVSRRDEKHIEPSRVLSVAIARSGLWMATLDSREGDDTFRREIYLKVWRWNSQTGVWSLNTRIDRPHGEAMVNAVEFSPEHSRPLLVTAGEDGKVRVWGTRTTMDKNGEREDFWVARSSFGYRSEVPKHASWSPDGSLLAIVYGAYIVLHDPLTSLVHCVLSWSHCKSASSAYFVGNEGRHLAVAGTHDIAMWDLVTRTVQWHRRCPVPITTIVPHPVNETLAVFHNSSEKEEVTTVKVYRATSRTPVKVRSLPFRLLSITSYPSHPTSPSHDPHFTFIGITTTWNVVMLGDHLPAPEEGVTSAQTIADAVEAGSRRTLFQDIFGKSAFADSSNIQQPPSGDVRKYSRPETGLLDGPAHLLPPLESMFDYLMDGYIQPRLPSRHEKDGEGEDSMEEDADVEMDTAEDTEPVVVGARSERIVSYQEMDTLVELFKQHVVARRNASAGSMNGHKVNGSHAHTNGHINIGQPRDRINGHLPTSWRPPIQAKAPTNGAGEEVSSPATIGQKRKKSLA</sequence>
<evidence type="ECO:0000256" key="2">
    <source>
        <dbReference type="ARBA" id="ARBA00022517"/>
    </source>
</evidence>
<feature type="region of interest" description="Disordered" evidence="9">
    <location>
        <begin position="1"/>
        <end position="42"/>
    </location>
</feature>
<evidence type="ECO:0000313" key="12">
    <source>
        <dbReference type="Proteomes" id="UP000305948"/>
    </source>
</evidence>
<dbReference type="GO" id="GO:2000234">
    <property type="term" value="P:positive regulation of rRNA processing"/>
    <property type="evidence" value="ECO:0007669"/>
    <property type="project" value="TreeGrafter"/>
</dbReference>
<evidence type="ECO:0000256" key="6">
    <source>
        <dbReference type="ARBA" id="ARBA00023163"/>
    </source>
</evidence>
<dbReference type="SMART" id="SM00320">
    <property type="entry name" value="WD40"/>
    <property type="match status" value="4"/>
</dbReference>
<dbReference type="InterPro" id="IPR036322">
    <property type="entry name" value="WD40_repeat_dom_sf"/>
</dbReference>
<dbReference type="AlphaFoldDB" id="A0A5C3NFG8"/>
<dbReference type="Pfam" id="PF23769">
    <property type="entry name" value="Beta-prop_WDR75_2nd"/>
    <property type="match status" value="1"/>
</dbReference>
<dbReference type="SUPFAM" id="SSF50978">
    <property type="entry name" value="WD40 repeat-like"/>
    <property type="match status" value="2"/>
</dbReference>
<dbReference type="Pfam" id="PF23869">
    <property type="entry name" value="Beta-prop_WDR75_1st"/>
    <property type="match status" value="1"/>
</dbReference>
<dbReference type="GO" id="GO:0006364">
    <property type="term" value="P:rRNA processing"/>
    <property type="evidence" value="ECO:0007669"/>
    <property type="project" value="UniProtKB-KW"/>
</dbReference>
<comment type="subcellular location">
    <subcellularLocation>
        <location evidence="1">Nucleus</location>
        <location evidence="1">Nucleolus</location>
    </subcellularLocation>
</comment>
<dbReference type="InterPro" id="IPR053826">
    <property type="entry name" value="WDR75"/>
</dbReference>
<dbReference type="PANTHER" id="PTHR44215:SF1">
    <property type="entry name" value="WD REPEAT-CONTAINING PROTEIN 75"/>
    <property type="match status" value="1"/>
</dbReference>
<evidence type="ECO:0000313" key="11">
    <source>
        <dbReference type="EMBL" id="TFK56639.1"/>
    </source>
</evidence>
<dbReference type="PROSITE" id="PS50082">
    <property type="entry name" value="WD_REPEATS_2"/>
    <property type="match status" value="3"/>
</dbReference>
<dbReference type="OrthoDB" id="4096at2759"/>
<evidence type="ECO:0000259" key="10">
    <source>
        <dbReference type="Pfam" id="PF23769"/>
    </source>
</evidence>
<keyword evidence="6" id="KW-0804">Transcription</keyword>
<keyword evidence="3" id="KW-0698">rRNA processing</keyword>
<feature type="compositionally biased region" description="Polar residues" evidence="9">
    <location>
        <begin position="10"/>
        <end position="19"/>
    </location>
</feature>
<dbReference type="Gene3D" id="2.130.10.10">
    <property type="entry name" value="YVTN repeat-like/Quinoprotein amine dehydrogenase"/>
    <property type="match status" value="3"/>
</dbReference>
<reference evidence="11 12" key="1">
    <citation type="journal article" date="2019" name="Nat. Ecol. Evol.">
        <title>Megaphylogeny resolves global patterns of mushroom evolution.</title>
        <authorList>
            <person name="Varga T."/>
            <person name="Krizsan K."/>
            <person name="Foldi C."/>
            <person name="Dima B."/>
            <person name="Sanchez-Garcia M."/>
            <person name="Sanchez-Ramirez S."/>
            <person name="Szollosi G.J."/>
            <person name="Szarkandi J.G."/>
            <person name="Papp V."/>
            <person name="Albert L."/>
            <person name="Andreopoulos W."/>
            <person name="Angelini C."/>
            <person name="Antonin V."/>
            <person name="Barry K.W."/>
            <person name="Bougher N.L."/>
            <person name="Buchanan P."/>
            <person name="Buyck B."/>
            <person name="Bense V."/>
            <person name="Catcheside P."/>
            <person name="Chovatia M."/>
            <person name="Cooper J."/>
            <person name="Damon W."/>
            <person name="Desjardin D."/>
            <person name="Finy P."/>
            <person name="Geml J."/>
            <person name="Haridas S."/>
            <person name="Hughes K."/>
            <person name="Justo A."/>
            <person name="Karasinski D."/>
            <person name="Kautmanova I."/>
            <person name="Kiss B."/>
            <person name="Kocsube S."/>
            <person name="Kotiranta H."/>
            <person name="LaButti K.M."/>
            <person name="Lechner B.E."/>
            <person name="Liimatainen K."/>
            <person name="Lipzen A."/>
            <person name="Lukacs Z."/>
            <person name="Mihaltcheva S."/>
            <person name="Morgado L.N."/>
            <person name="Niskanen T."/>
            <person name="Noordeloos M.E."/>
            <person name="Ohm R.A."/>
            <person name="Ortiz-Santana B."/>
            <person name="Ovrebo C."/>
            <person name="Racz N."/>
            <person name="Riley R."/>
            <person name="Savchenko A."/>
            <person name="Shiryaev A."/>
            <person name="Soop K."/>
            <person name="Spirin V."/>
            <person name="Szebenyi C."/>
            <person name="Tomsovsky M."/>
            <person name="Tulloss R.E."/>
            <person name="Uehling J."/>
            <person name="Grigoriev I.V."/>
            <person name="Vagvolgyi C."/>
            <person name="Papp T."/>
            <person name="Martin F.M."/>
            <person name="Miettinen O."/>
            <person name="Hibbett D.S."/>
            <person name="Nagy L.G."/>
        </authorList>
    </citation>
    <scope>NUCLEOTIDE SEQUENCE [LARGE SCALE GENOMIC DNA]</scope>
    <source>
        <strain evidence="11 12">OMC1185</strain>
    </source>
</reference>
<keyword evidence="5" id="KW-0677">Repeat</keyword>
<feature type="repeat" description="WD" evidence="8">
    <location>
        <begin position="281"/>
        <end position="305"/>
    </location>
</feature>
<feature type="repeat" description="WD" evidence="8">
    <location>
        <begin position="530"/>
        <end position="560"/>
    </location>
</feature>
<dbReference type="GO" id="GO:0045943">
    <property type="term" value="P:positive regulation of transcription by RNA polymerase I"/>
    <property type="evidence" value="ECO:0007669"/>
    <property type="project" value="InterPro"/>
</dbReference>